<feature type="transmembrane region" description="Helical" evidence="1">
    <location>
        <begin position="47"/>
        <end position="67"/>
    </location>
</feature>
<dbReference type="NCBIfam" id="TIGR04518">
    <property type="entry name" value="ECF_S_folT_fam"/>
    <property type="match status" value="1"/>
</dbReference>
<dbReference type="RefSeq" id="WP_289607641.1">
    <property type="nucleotide sequence ID" value="NZ_JAUDCG010000020.1"/>
</dbReference>
<comment type="caution">
    <text evidence="2">The sequence shown here is derived from an EMBL/GenBank/DDBJ whole genome shotgun (WGS) entry which is preliminary data.</text>
</comment>
<keyword evidence="1" id="KW-0472">Membrane</keyword>
<dbReference type="Gene3D" id="1.10.1760.20">
    <property type="match status" value="1"/>
</dbReference>
<dbReference type="InterPro" id="IPR030949">
    <property type="entry name" value="ECF_S_folate_fam"/>
</dbReference>
<dbReference type="Pfam" id="PF12822">
    <property type="entry name" value="ECF_trnsprt"/>
    <property type="match status" value="1"/>
</dbReference>
<accession>A0ABT7UC48</accession>
<feature type="transmembrane region" description="Helical" evidence="1">
    <location>
        <begin position="146"/>
        <end position="172"/>
    </location>
</feature>
<organism evidence="2 3">
    <name type="scientific">Amedibacillus dolichus</name>
    <dbReference type="NCBI Taxonomy" id="31971"/>
    <lineage>
        <taxon>Bacteria</taxon>
        <taxon>Bacillati</taxon>
        <taxon>Bacillota</taxon>
        <taxon>Erysipelotrichia</taxon>
        <taxon>Erysipelotrichales</taxon>
        <taxon>Erysipelotrichaceae</taxon>
        <taxon>Amedibacillus</taxon>
    </lineage>
</organism>
<name>A0ABT7UC48_9FIRM</name>
<proteinExistence type="predicted"/>
<feature type="transmembrane region" description="Helical" evidence="1">
    <location>
        <begin position="87"/>
        <end position="108"/>
    </location>
</feature>
<keyword evidence="1" id="KW-0812">Transmembrane</keyword>
<keyword evidence="1" id="KW-1133">Transmembrane helix</keyword>
<dbReference type="InterPro" id="IPR024529">
    <property type="entry name" value="ECF_trnsprt_substrate-spec"/>
</dbReference>
<dbReference type="Proteomes" id="UP001529340">
    <property type="component" value="Unassembled WGS sequence"/>
</dbReference>
<feature type="transmembrane region" description="Helical" evidence="1">
    <location>
        <begin position="120"/>
        <end position="140"/>
    </location>
</feature>
<keyword evidence="3" id="KW-1185">Reference proteome</keyword>
<sequence>MHQLYLTFKTSMKEGRRAQALVGVALFTALDVILSSYASIRIIPNVLTISFASVAVAASGFFFGPWLNMLAGIITDNLSYILYPNGPWFPGWMINAMFIGFFYGIVFYRQPKITLKRCIFARLGVVLVVNLLLNPLWMSLTMGNTFLYYLSVRIAKNIIAFPIDVAALYYVLKVCERIRNRQGMHRIE</sequence>
<evidence type="ECO:0000313" key="3">
    <source>
        <dbReference type="Proteomes" id="UP001529340"/>
    </source>
</evidence>
<reference evidence="2" key="1">
    <citation type="submission" date="2023-06" db="EMBL/GenBank/DDBJ databases">
        <title>Identification and characterization of horizontal gene transfer across gut microbiota members of farm animals based on homology search.</title>
        <authorList>
            <person name="Schwarzerova J."/>
            <person name="Nykrynova M."/>
            <person name="Jureckova K."/>
            <person name="Cejkova D."/>
            <person name="Rychlik I."/>
        </authorList>
    </citation>
    <scope>NUCLEOTIDE SEQUENCE</scope>
    <source>
        <strain evidence="2">ET39</strain>
    </source>
</reference>
<feature type="transmembrane region" description="Helical" evidence="1">
    <location>
        <begin position="20"/>
        <end position="40"/>
    </location>
</feature>
<evidence type="ECO:0000256" key="1">
    <source>
        <dbReference type="SAM" id="Phobius"/>
    </source>
</evidence>
<protein>
    <submittedName>
        <fullName evidence="2">Folate family ECF transporter S component</fullName>
    </submittedName>
</protein>
<gene>
    <name evidence="2" type="ORF">QUV96_05935</name>
</gene>
<dbReference type="EMBL" id="JAUDCG010000020">
    <property type="protein sequence ID" value="MDM8157179.1"/>
    <property type="molecule type" value="Genomic_DNA"/>
</dbReference>
<reference evidence="2" key="2">
    <citation type="submission" date="2023-06" db="EMBL/GenBank/DDBJ databases">
        <authorList>
            <person name="Zeman M."/>
            <person name="Kubasova T."/>
            <person name="Jahodarova E."/>
            <person name="Nykrynova M."/>
            <person name="Rychlik I."/>
        </authorList>
    </citation>
    <scope>NUCLEOTIDE SEQUENCE</scope>
    <source>
        <strain evidence="2">ET39</strain>
    </source>
</reference>
<evidence type="ECO:0000313" key="2">
    <source>
        <dbReference type="EMBL" id="MDM8157179.1"/>
    </source>
</evidence>